<dbReference type="AlphaFoldDB" id="A0A0H3ZZ81"/>
<reference evidence="1" key="1">
    <citation type="journal article" date="2015" name="MBio">
        <title>Eco-Evolutionary Dynamics of Episomes among Ecologically Cohesive Bacterial Populations.</title>
        <authorList>
            <person name="Xue H."/>
            <person name="Cordero O.X."/>
            <person name="Camas F.M."/>
            <person name="Trimble W."/>
            <person name="Meyer F."/>
            <person name="Guglielmini J."/>
            <person name="Rocha E.P."/>
            <person name="Polz M.F."/>
        </authorList>
    </citation>
    <scope>NUCLEOTIDE SEQUENCE</scope>
    <source>
        <strain evidence="1">FF_1</strain>
    </source>
</reference>
<dbReference type="Pfam" id="PF24387">
    <property type="entry name" value="AEP-like"/>
    <property type="match status" value="1"/>
</dbReference>
<dbReference type="EMBL" id="KP795638">
    <property type="protein sequence ID" value="AKN39209.1"/>
    <property type="molecule type" value="Genomic_DNA"/>
</dbReference>
<organism evidence="1">
    <name type="scientific">Vibrio splendidus</name>
    <dbReference type="NCBI Taxonomy" id="29497"/>
    <lineage>
        <taxon>Bacteria</taxon>
        <taxon>Pseudomonadati</taxon>
        <taxon>Pseudomonadota</taxon>
        <taxon>Gammaproteobacteria</taxon>
        <taxon>Vibrionales</taxon>
        <taxon>Vibrionaceae</taxon>
        <taxon>Vibrio</taxon>
    </lineage>
</organism>
<dbReference type="InterPro" id="IPR056250">
    <property type="entry name" value="AEP-like"/>
</dbReference>
<sequence>MLNNHAGSNFHGMKLNRHPVAWVSQVLAPWINSNAQLEMSRYQYVPQSFNDYRSTYRVPVAQINERSLLEMLMSLEPETELAVHSKVIVNNEHYHIPMIDFGSKGSTPSASEAIKELCRYWNMGFSLYESGRSFHGYGNRLLTNEQWLQFMGSLLLLNKPSGYKLIDERWVGHRIMGGYSALRWSKNTSHYKRFPVHCGFVNADSFQIQETDINSMITPPPKPIGPTF</sequence>
<protein>
    <submittedName>
        <fullName evidence="1">Uncharacterized protein</fullName>
    </submittedName>
</protein>
<dbReference type="RefSeq" id="WP_371712985.1">
    <property type="nucleotide sequence ID" value="NZ_JBGONW010000059.1"/>
</dbReference>
<name>A0A0H3ZZ81_VIBSP</name>
<proteinExistence type="predicted"/>
<evidence type="ECO:0000313" key="1">
    <source>
        <dbReference type="EMBL" id="AKN39209.1"/>
    </source>
</evidence>
<accession>A0A0H3ZZ81</accession>